<evidence type="ECO:0000256" key="3">
    <source>
        <dbReference type="ARBA" id="ARBA00011738"/>
    </source>
</evidence>
<protein>
    <submittedName>
        <fullName evidence="8">PLP-dependent aminotransferase family protein</fullName>
    </submittedName>
</protein>
<feature type="domain" description="Aminotransferase class I/classII large" evidence="7">
    <location>
        <begin position="57"/>
        <end position="386"/>
    </location>
</feature>
<dbReference type="PANTHER" id="PTHR42790">
    <property type="entry name" value="AMINOTRANSFERASE"/>
    <property type="match status" value="1"/>
</dbReference>
<dbReference type="AlphaFoldDB" id="A0A9X7VWV8"/>
<dbReference type="SUPFAM" id="SSF53383">
    <property type="entry name" value="PLP-dependent transferases"/>
    <property type="match status" value="1"/>
</dbReference>
<dbReference type="InterPro" id="IPR015421">
    <property type="entry name" value="PyrdxlP-dep_Trfase_major"/>
</dbReference>
<dbReference type="InterPro" id="IPR050859">
    <property type="entry name" value="Class-I_PLP-dep_aminotransf"/>
</dbReference>
<dbReference type="Proteomes" id="UP000663505">
    <property type="component" value="Chromosome"/>
</dbReference>
<proteinExistence type="inferred from homology"/>
<evidence type="ECO:0000256" key="2">
    <source>
        <dbReference type="ARBA" id="ARBA00007441"/>
    </source>
</evidence>
<gene>
    <name evidence="8" type="ORF">JZ786_18960</name>
</gene>
<evidence type="ECO:0000256" key="4">
    <source>
        <dbReference type="ARBA" id="ARBA00022576"/>
    </source>
</evidence>
<dbReference type="Pfam" id="PF00155">
    <property type="entry name" value="Aminotran_1_2"/>
    <property type="match status" value="1"/>
</dbReference>
<evidence type="ECO:0000313" key="9">
    <source>
        <dbReference type="Proteomes" id="UP000663505"/>
    </source>
</evidence>
<evidence type="ECO:0000256" key="1">
    <source>
        <dbReference type="ARBA" id="ARBA00001933"/>
    </source>
</evidence>
<comment type="cofactor">
    <cofactor evidence="1">
        <name>pyridoxal 5'-phosphate</name>
        <dbReference type="ChEBI" id="CHEBI:597326"/>
    </cofactor>
</comment>
<dbReference type="InterPro" id="IPR004839">
    <property type="entry name" value="Aminotransferase_I/II_large"/>
</dbReference>
<evidence type="ECO:0000313" key="8">
    <source>
        <dbReference type="EMBL" id="QSO46524.1"/>
    </source>
</evidence>
<dbReference type="CDD" id="cd00609">
    <property type="entry name" value="AAT_like"/>
    <property type="match status" value="1"/>
</dbReference>
<dbReference type="PANTHER" id="PTHR42790:SF19">
    <property type="entry name" value="KYNURENINE_ALPHA-AMINOADIPATE AMINOTRANSFERASE, MITOCHONDRIAL"/>
    <property type="match status" value="1"/>
</dbReference>
<evidence type="ECO:0000259" key="7">
    <source>
        <dbReference type="Pfam" id="PF00155"/>
    </source>
</evidence>
<evidence type="ECO:0000256" key="6">
    <source>
        <dbReference type="ARBA" id="ARBA00022898"/>
    </source>
</evidence>
<dbReference type="Gene3D" id="3.90.1150.10">
    <property type="entry name" value="Aspartate Aminotransferase, domain 1"/>
    <property type="match status" value="1"/>
</dbReference>
<dbReference type="GO" id="GO:1901605">
    <property type="term" value="P:alpha-amino acid metabolic process"/>
    <property type="evidence" value="ECO:0007669"/>
    <property type="project" value="TreeGrafter"/>
</dbReference>
<dbReference type="Gene3D" id="3.40.640.10">
    <property type="entry name" value="Type I PLP-dependent aspartate aminotransferase-like (Major domain)"/>
    <property type="match status" value="1"/>
</dbReference>
<keyword evidence="6" id="KW-0663">Pyridoxal phosphate</keyword>
<dbReference type="GO" id="GO:0008483">
    <property type="term" value="F:transaminase activity"/>
    <property type="evidence" value="ECO:0007669"/>
    <property type="project" value="UniProtKB-KW"/>
</dbReference>
<keyword evidence="5" id="KW-0808">Transferase</keyword>
<dbReference type="FunFam" id="3.40.640.10:FF:000053">
    <property type="entry name" value="Aminotransferase, class I"/>
    <property type="match status" value="1"/>
</dbReference>
<dbReference type="GO" id="GO:0030170">
    <property type="term" value="F:pyridoxal phosphate binding"/>
    <property type="evidence" value="ECO:0007669"/>
    <property type="project" value="InterPro"/>
</dbReference>
<comment type="subunit">
    <text evidence="3">Homodimer.</text>
</comment>
<comment type="similarity">
    <text evidence="2">Belongs to the class-I pyridoxal-phosphate-dependent aminotransferase family.</text>
</comment>
<dbReference type="EMBL" id="CP071182">
    <property type="protein sequence ID" value="QSO46524.1"/>
    <property type="molecule type" value="Genomic_DNA"/>
</dbReference>
<keyword evidence="4 8" id="KW-0032">Aminotransferase</keyword>
<keyword evidence="9" id="KW-1185">Reference proteome</keyword>
<dbReference type="RefSeq" id="WP_206655893.1">
    <property type="nucleotide sequence ID" value="NZ_CP071182.1"/>
</dbReference>
<reference evidence="8 9" key="1">
    <citation type="submission" date="2021-02" db="EMBL/GenBank/DDBJ databases">
        <title>Alicyclobacillus curvatus sp. nov. and Alicyclobacillus mengziensis sp. nov., two acidophilic bacteria isolated from acid mine drainage.</title>
        <authorList>
            <person name="Huang Y."/>
        </authorList>
    </citation>
    <scope>NUCLEOTIDE SEQUENCE [LARGE SCALE GENOMIC DNA]</scope>
    <source>
        <strain evidence="8 9">S30H14</strain>
    </source>
</reference>
<dbReference type="InterPro" id="IPR015424">
    <property type="entry name" value="PyrdxlP-dep_Trfase"/>
</dbReference>
<dbReference type="InterPro" id="IPR015422">
    <property type="entry name" value="PyrdxlP-dep_Trfase_small"/>
</dbReference>
<dbReference type="KEGG" id="afx:JZ786_18960"/>
<sequence>MNKAYANRMEKVRPSAVGELLMLGAQPDIISFGGGYPAPEVFPVDKLSSVFADVMSQSGPRALQYSTPEGLLSLREKLVLRMKQSGISCDLDNLFIIQGGQQGLDLVAKMFINEGDVIVTESPTFMGALIAFNPYEPVYKTVPMDEHGMDMDALEEILRTNARVKFIYTVPEFQNPTGVTMSLERRQRLVELANQYDVMILEDSPYREIRFQGELISPIKSFDTEGRVIHLGSFSKILSPGLRLGWVVAETEIATKLCLLKMAADTQNSTLNMYLADKFMEKYNMDEHIQSIRVLYKEKKETMIEAVRQYLPSTVSYTNPEGGLFTWLTFPQHVDATTLMRDRLLPEAKVAYVPGSTFFPVDEEVNHCRMNYSGASKENIIKGVAALGTILKEYC</sequence>
<name>A0A9X7VWV8_9BACL</name>
<accession>A0A9X7VWV8</accession>
<evidence type="ECO:0000256" key="5">
    <source>
        <dbReference type="ARBA" id="ARBA00022679"/>
    </source>
</evidence>
<organism evidence="8 9">
    <name type="scientific">Alicyclobacillus mengziensis</name>
    <dbReference type="NCBI Taxonomy" id="2931921"/>
    <lineage>
        <taxon>Bacteria</taxon>
        <taxon>Bacillati</taxon>
        <taxon>Bacillota</taxon>
        <taxon>Bacilli</taxon>
        <taxon>Bacillales</taxon>
        <taxon>Alicyclobacillaceae</taxon>
        <taxon>Alicyclobacillus</taxon>
    </lineage>
</organism>